<evidence type="ECO:0000259" key="2">
    <source>
        <dbReference type="Pfam" id="PF04892"/>
    </source>
</evidence>
<feature type="transmembrane region" description="Helical" evidence="1">
    <location>
        <begin position="85"/>
        <end position="109"/>
    </location>
</feature>
<organism evidence="3 4">
    <name type="scientific">Streptohalobacillus salinus</name>
    <dbReference type="NCBI Taxonomy" id="621096"/>
    <lineage>
        <taxon>Bacteria</taxon>
        <taxon>Bacillati</taxon>
        <taxon>Bacillota</taxon>
        <taxon>Bacilli</taxon>
        <taxon>Bacillales</taxon>
        <taxon>Bacillaceae</taxon>
        <taxon>Streptohalobacillus</taxon>
    </lineage>
</organism>
<feature type="transmembrane region" description="Helical" evidence="1">
    <location>
        <begin position="151"/>
        <end position="169"/>
    </location>
</feature>
<reference evidence="3 4" key="1">
    <citation type="submission" date="2018-05" db="EMBL/GenBank/DDBJ databases">
        <title>Genomic Encyclopedia of Type Strains, Phase IV (KMG-IV): sequencing the most valuable type-strain genomes for metagenomic binning, comparative biology and taxonomic classification.</title>
        <authorList>
            <person name="Goeker M."/>
        </authorList>
    </citation>
    <scope>NUCLEOTIDE SEQUENCE [LARGE SCALE GENOMIC DNA]</scope>
    <source>
        <strain evidence="3 4">DSM 22440</strain>
    </source>
</reference>
<feature type="transmembrane region" description="Helical" evidence="1">
    <location>
        <begin position="34"/>
        <end position="53"/>
    </location>
</feature>
<dbReference type="EMBL" id="QJJR01000006">
    <property type="protein sequence ID" value="PXW91093.1"/>
    <property type="molecule type" value="Genomic_DNA"/>
</dbReference>
<feature type="transmembrane region" description="Helical" evidence="1">
    <location>
        <begin position="6"/>
        <end position="22"/>
    </location>
</feature>
<sequence>MLSYIHFGFLFIFPVVVIAYILMMTLKSEVTKRYLYNGLMTIYVLLLSYFIWFQGLGDVSDQLAINLEPFETIKLYIRAYQANTLSLSIIAVNLLGNVVLMFPIGFWLYYKRYGVVRIILYALFIPVLFEGGQFLLHQLHAVSRSVDIDDWILNALGILIGYFISYLHTQITTRRKI</sequence>
<keyword evidence="4" id="KW-1185">Reference proteome</keyword>
<keyword evidence="1" id="KW-0812">Transmembrane</keyword>
<keyword evidence="1" id="KW-1133">Transmembrane helix</keyword>
<name>A0A2V3W9Q3_9BACI</name>
<dbReference type="Proteomes" id="UP000247922">
    <property type="component" value="Unassembled WGS sequence"/>
</dbReference>
<keyword evidence="1" id="KW-0472">Membrane</keyword>
<feature type="transmembrane region" description="Helical" evidence="1">
    <location>
        <begin position="118"/>
        <end position="139"/>
    </location>
</feature>
<dbReference type="InterPro" id="IPR006976">
    <property type="entry name" value="VanZ-like"/>
</dbReference>
<protein>
    <submittedName>
        <fullName evidence="3">VanZ like protein</fullName>
    </submittedName>
</protein>
<evidence type="ECO:0000313" key="3">
    <source>
        <dbReference type="EMBL" id="PXW91093.1"/>
    </source>
</evidence>
<dbReference type="PANTHER" id="PTHR36834:SF1">
    <property type="entry name" value="INTEGRAL MEMBRANE PROTEIN"/>
    <property type="match status" value="1"/>
</dbReference>
<feature type="domain" description="VanZ-like" evidence="2">
    <location>
        <begin position="41"/>
        <end position="167"/>
    </location>
</feature>
<dbReference type="InterPro" id="IPR053150">
    <property type="entry name" value="Teicoplanin_resist-assoc"/>
</dbReference>
<comment type="caution">
    <text evidence="3">The sequence shown here is derived from an EMBL/GenBank/DDBJ whole genome shotgun (WGS) entry which is preliminary data.</text>
</comment>
<proteinExistence type="predicted"/>
<gene>
    <name evidence="3" type="ORF">DES38_106130</name>
</gene>
<evidence type="ECO:0000313" key="4">
    <source>
        <dbReference type="Proteomes" id="UP000247922"/>
    </source>
</evidence>
<dbReference type="Pfam" id="PF04892">
    <property type="entry name" value="VanZ"/>
    <property type="match status" value="1"/>
</dbReference>
<accession>A0A2V3W9Q3</accession>
<dbReference type="PANTHER" id="PTHR36834">
    <property type="entry name" value="MEMBRANE PROTEIN-RELATED"/>
    <property type="match status" value="1"/>
</dbReference>
<dbReference type="RefSeq" id="WP_170114363.1">
    <property type="nucleotide sequence ID" value="NZ_QJJR01000006.1"/>
</dbReference>
<dbReference type="AlphaFoldDB" id="A0A2V3W9Q3"/>
<evidence type="ECO:0000256" key="1">
    <source>
        <dbReference type="SAM" id="Phobius"/>
    </source>
</evidence>